<dbReference type="Proteomes" id="UP001589532">
    <property type="component" value="Unassembled WGS sequence"/>
</dbReference>
<evidence type="ECO:0000256" key="1">
    <source>
        <dbReference type="ARBA" id="ARBA00005820"/>
    </source>
</evidence>
<dbReference type="InterPro" id="IPR011990">
    <property type="entry name" value="TPR-like_helical_dom_sf"/>
</dbReference>
<evidence type="ECO:0000256" key="2">
    <source>
        <dbReference type="ARBA" id="ARBA00023015"/>
    </source>
</evidence>
<evidence type="ECO:0000256" key="5">
    <source>
        <dbReference type="PROSITE-ProRule" id="PRU01091"/>
    </source>
</evidence>
<dbReference type="RefSeq" id="WP_344985510.1">
    <property type="nucleotide sequence ID" value="NZ_BAAAXV010000001.1"/>
</dbReference>
<dbReference type="InterPro" id="IPR036388">
    <property type="entry name" value="WH-like_DNA-bd_sf"/>
</dbReference>
<evidence type="ECO:0000256" key="4">
    <source>
        <dbReference type="ARBA" id="ARBA00023163"/>
    </source>
</evidence>
<dbReference type="Gene3D" id="1.25.40.10">
    <property type="entry name" value="Tetratricopeptide repeat domain"/>
    <property type="match status" value="1"/>
</dbReference>
<name>A0ABV5RYG6_9ACTN</name>
<protein>
    <submittedName>
        <fullName evidence="8">AfsR/SARP family transcriptional regulator</fullName>
    </submittedName>
</protein>
<dbReference type="InterPro" id="IPR001867">
    <property type="entry name" value="OmpR/PhoB-type_DNA-bd"/>
</dbReference>
<dbReference type="InterPro" id="IPR051677">
    <property type="entry name" value="AfsR-DnrI-RedD_regulator"/>
</dbReference>
<dbReference type="PROSITE" id="PS51755">
    <property type="entry name" value="OMPR_PHOB"/>
    <property type="match status" value="1"/>
</dbReference>
<dbReference type="SMART" id="SM00862">
    <property type="entry name" value="Trans_reg_C"/>
    <property type="match status" value="1"/>
</dbReference>
<dbReference type="EMBL" id="JBHMBW010000012">
    <property type="protein sequence ID" value="MFB9624469.1"/>
    <property type="molecule type" value="Genomic_DNA"/>
</dbReference>
<proteinExistence type="inferred from homology"/>
<dbReference type="Pfam" id="PF00486">
    <property type="entry name" value="Trans_reg_C"/>
    <property type="match status" value="1"/>
</dbReference>
<dbReference type="PANTHER" id="PTHR35807:SF1">
    <property type="entry name" value="TRANSCRIPTIONAL REGULATOR REDD"/>
    <property type="match status" value="1"/>
</dbReference>
<feature type="region of interest" description="Disordered" evidence="6">
    <location>
        <begin position="275"/>
        <end position="301"/>
    </location>
</feature>
<comment type="caution">
    <text evidence="8">The sequence shown here is derived from an EMBL/GenBank/DDBJ whole genome shotgun (WGS) entry which is preliminary data.</text>
</comment>
<evidence type="ECO:0000259" key="7">
    <source>
        <dbReference type="PROSITE" id="PS51755"/>
    </source>
</evidence>
<keyword evidence="3 5" id="KW-0238">DNA-binding</keyword>
<gene>
    <name evidence="8" type="ORF">ACFFSA_15395</name>
</gene>
<dbReference type="InterPro" id="IPR016032">
    <property type="entry name" value="Sig_transdc_resp-reg_C-effctor"/>
</dbReference>
<feature type="DNA-binding region" description="OmpR/PhoB-type" evidence="5">
    <location>
        <begin position="1"/>
        <end position="105"/>
    </location>
</feature>
<feature type="domain" description="OmpR/PhoB-type" evidence="7">
    <location>
        <begin position="1"/>
        <end position="105"/>
    </location>
</feature>
<keyword evidence="9" id="KW-1185">Reference proteome</keyword>
<accession>A0ABV5RYG6</accession>
<evidence type="ECO:0000313" key="8">
    <source>
        <dbReference type="EMBL" id="MFB9624469.1"/>
    </source>
</evidence>
<keyword evidence="4" id="KW-0804">Transcription</keyword>
<evidence type="ECO:0000256" key="3">
    <source>
        <dbReference type="ARBA" id="ARBA00023125"/>
    </source>
</evidence>
<dbReference type="SUPFAM" id="SSF46894">
    <property type="entry name" value="C-terminal effector domain of the bipartite response regulators"/>
    <property type="match status" value="1"/>
</dbReference>
<evidence type="ECO:0000313" key="9">
    <source>
        <dbReference type="Proteomes" id="UP001589532"/>
    </source>
</evidence>
<dbReference type="InterPro" id="IPR005158">
    <property type="entry name" value="BTAD"/>
</dbReference>
<dbReference type="SUPFAM" id="SSF48452">
    <property type="entry name" value="TPR-like"/>
    <property type="match status" value="1"/>
</dbReference>
<dbReference type="Pfam" id="PF03704">
    <property type="entry name" value="BTAD"/>
    <property type="match status" value="1"/>
</dbReference>
<dbReference type="Gene3D" id="1.10.10.10">
    <property type="entry name" value="Winged helix-like DNA-binding domain superfamily/Winged helix DNA-binding domain"/>
    <property type="match status" value="1"/>
</dbReference>
<sequence>MSERIFIRLLGEVTAEFRREGSGHPIDLGPGRQRATLSILAATAPRPVPMGELIAGVWGEDAPRNAEQSVYTYIAGLRRAFEPDRGRREPSRVLAGMSAGYVLQLEPTQVDAQLFAEWTAEARQVQRAGDDSQAVRRLDEALAMWQGTALSGLSGPFVEAERDRLEQLRLAALELRAESLLRLGRHRDIVEELWHLTRLNPLRERVRELLMVALFRSGRPAEALKAYEEGKVLLAEEVGLSPGEGVAPVLRDGAGGRYGARFKCVARPECADTTPIAPPAGGVRGQVDGDPAPEGAARAIR</sequence>
<dbReference type="PANTHER" id="PTHR35807">
    <property type="entry name" value="TRANSCRIPTIONAL REGULATOR REDD-RELATED"/>
    <property type="match status" value="1"/>
</dbReference>
<organism evidence="8 9">
    <name type="scientific">Nonomuraea helvata</name>
    <dbReference type="NCBI Taxonomy" id="37484"/>
    <lineage>
        <taxon>Bacteria</taxon>
        <taxon>Bacillati</taxon>
        <taxon>Actinomycetota</taxon>
        <taxon>Actinomycetes</taxon>
        <taxon>Streptosporangiales</taxon>
        <taxon>Streptosporangiaceae</taxon>
        <taxon>Nonomuraea</taxon>
    </lineage>
</organism>
<keyword evidence="2" id="KW-0805">Transcription regulation</keyword>
<evidence type="ECO:0000256" key="6">
    <source>
        <dbReference type="SAM" id="MobiDB-lite"/>
    </source>
</evidence>
<comment type="similarity">
    <text evidence="1">Belongs to the AfsR/DnrI/RedD regulatory family.</text>
</comment>
<reference evidence="8 9" key="1">
    <citation type="submission" date="2024-09" db="EMBL/GenBank/DDBJ databases">
        <authorList>
            <person name="Sun Q."/>
            <person name="Mori K."/>
        </authorList>
    </citation>
    <scope>NUCLEOTIDE SEQUENCE [LARGE SCALE GENOMIC DNA]</scope>
    <source>
        <strain evidence="8 9">JCM 3143</strain>
    </source>
</reference>
<dbReference type="SMART" id="SM01043">
    <property type="entry name" value="BTAD"/>
    <property type="match status" value="1"/>
</dbReference>
<dbReference type="CDD" id="cd15831">
    <property type="entry name" value="BTAD"/>
    <property type="match status" value="1"/>
</dbReference>